<dbReference type="InterPro" id="IPR027417">
    <property type="entry name" value="P-loop_NTPase"/>
</dbReference>
<dbReference type="AlphaFoldDB" id="A0A1I4RPU6"/>
<evidence type="ECO:0000313" key="3">
    <source>
        <dbReference type="Proteomes" id="UP000183287"/>
    </source>
</evidence>
<dbReference type="Proteomes" id="UP000183287">
    <property type="component" value="Unassembled WGS sequence"/>
</dbReference>
<dbReference type="CDD" id="cd00090">
    <property type="entry name" value="HTH_ARSR"/>
    <property type="match status" value="1"/>
</dbReference>
<dbReference type="InterPro" id="IPR011991">
    <property type="entry name" value="ArsR-like_HTH"/>
</dbReference>
<dbReference type="InterPro" id="IPR001845">
    <property type="entry name" value="HTH_ArsR_DNA-bd_dom"/>
</dbReference>
<protein>
    <submittedName>
        <fullName evidence="2">Regulatory protein, arsR family</fullName>
    </submittedName>
</protein>
<dbReference type="Gene3D" id="3.40.1360.10">
    <property type="match status" value="1"/>
</dbReference>
<dbReference type="GO" id="GO:0003700">
    <property type="term" value="F:DNA-binding transcription factor activity"/>
    <property type="evidence" value="ECO:0007669"/>
    <property type="project" value="InterPro"/>
</dbReference>
<dbReference type="InterPro" id="IPR036388">
    <property type="entry name" value="WH-like_DNA-bd_sf"/>
</dbReference>
<dbReference type="EMBL" id="FOUB01000034">
    <property type="protein sequence ID" value="SFM54277.1"/>
    <property type="molecule type" value="Genomic_DNA"/>
</dbReference>
<keyword evidence="3" id="KW-1185">Reference proteome</keyword>
<dbReference type="InterPro" id="IPR036390">
    <property type="entry name" value="WH_DNA-bd_sf"/>
</dbReference>
<dbReference type="Gene3D" id="1.10.10.10">
    <property type="entry name" value="Winged helix-like DNA-binding domain superfamily/Winged helix DNA-binding domain"/>
    <property type="match status" value="1"/>
</dbReference>
<dbReference type="OrthoDB" id="34187at2"/>
<name>A0A1I4RPU6_9PROT</name>
<sequence>MSVYMLEHKTSSSSTSIHQKIQLEIEQHPVCQNLLNEGYKVEAIHRYTDKDGNIIFLKIRLKNPDTKEKRIRPLYHNNSLWIWGEPKFFNDLKPIYNLSIVSSNPKAKIWICEGEWAADQLNKFFQRLKVYKLNIATTSGASTSANKADWSPLVGREIVLWPDNDLAGYSYAKDVANILATLNCNIQVIDVAKLNLPKAGDAVDWLVQKADACFDDINNLPTINPEVEPSKKENKPLINFLMSADELVELNLPELDYVVYPFITVQSLIMIFAKRDIGKTWFTLELAISISLGKSFFLWDVPKARRVLFIDGEMPLASLQYRIKNLCRDECPQLLDILPSEHLWRNGLSLNLNDEFDLQKIDDFLDDLKSSNRAPEIIIIDNLSSMTAGLDENGNSDMDTMLHWLLKLRSQGYAVVVIHHAGKNGDQRGGSRREDFLDTSIKLIEAEKSIRNPEAGAAFNIEFVKLRGIRPAPDSLKVELIQNEKGYLEWLSEGSEVFPAYYETLRIIRDCKPKSQAEISKILKISASAVSQQLKTAKNKGLLEKDNLSLTKEGKVKIDKYYPDLSQFL</sequence>
<dbReference type="Pfam" id="PF13481">
    <property type="entry name" value="AAA_25"/>
    <property type="match status" value="1"/>
</dbReference>
<evidence type="ECO:0000259" key="1">
    <source>
        <dbReference type="Pfam" id="PF01022"/>
    </source>
</evidence>
<dbReference type="Pfam" id="PF01022">
    <property type="entry name" value="HTH_5"/>
    <property type="match status" value="1"/>
</dbReference>
<dbReference type="CDD" id="cd01029">
    <property type="entry name" value="TOPRIM_primases"/>
    <property type="match status" value="1"/>
</dbReference>
<proteinExistence type="predicted"/>
<feature type="domain" description="HTH arsR-type" evidence="1">
    <location>
        <begin position="506"/>
        <end position="545"/>
    </location>
</feature>
<accession>A0A1I4RPU6</accession>
<dbReference type="SUPFAM" id="SSF46785">
    <property type="entry name" value="Winged helix' DNA-binding domain"/>
    <property type="match status" value="1"/>
</dbReference>
<evidence type="ECO:0000313" key="2">
    <source>
        <dbReference type="EMBL" id="SFM54277.1"/>
    </source>
</evidence>
<dbReference type="Gene3D" id="3.40.50.300">
    <property type="entry name" value="P-loop containing nucleotide triphosphate hydrolases"/>
    <property type="match status" value="1"/>
</dbReference>
<dbReference type="SUPFAM" id="SSF52540">
    <property type="entry name" value="P-loop containing nucleoside triphosphate hydrolases"/>
    <property type="match status" value="1"/>
</dbReference>
<dbReference type="InterPro" id="IPR034154">
    <property type="entry name" value="TOPRIM_DnaG/twinkle"/>
</dbReference>
<gene>
    <name evidence="2" type="ORF">SAMN05421863_103432</name>
</gene>
<organism evidence="2 3">
    <name type="scientific">Nitrosomonas communis</name>
    <dbReference type="NCBI Taxonomy" id="44574"/>
    <lineage>
        <taxon>Bacteria</taxon>
        <taxon>Pseudomonadati</taxon>
        <taxon>Pseudomonadota</taxon>
        <taxon>Betaproteobacteria</taxon>
        <taxon>Nitrosomonadales</taxon>
        <taxon>Nitrosomonadaceae</taxon>
        <taxon>Nitrosomonas</taxon>
    </lineage>
</organism>
<reference evidence="3" key="1">
    <citation type="submission" date="2016-10" db="EMBL/GenBank/DDBJ databases">
        <authorList>
            <person name="Varghese N."/>
            <person name="Submissions S."/>
        </authorList>
    </citation>
    <scope>NUCLEOTIDE SEQUENCE [LARGE SCALE GENOMIC DNA]</scope>
    <source>
        <strain evidence="3">Nm44</strain>
    </source>
</reference>